<feature type="active site" description="Proton donor" evidence="1">
    <location>
        <position position="412"/>
    </location>
</feature>
<keyword evidence="3" id="KW-0732">Signal</keyword>
<dbReference type="GO" id="GO:0008237">
    <property type="term" value="F:metallopeptidase activity"/>
    <property type="evidence" value="ECO:0007669"/>
    <property type="project" value="InterPro"/>
</dbReference>
<dbReference type="InterPro" id="IPR014782">
    <property type="entry name" value="Peptidase_M1_dom"/>
</dbReference>
<dbReference type="PANTHER" id="PTHR45726">
    <property type="entry name" value="LEUKOTRIENE A-4 HYDROLASE"/>
    <property type="match status" value="1"/>
</dbReference>
<evidence type="ECO:0000313" key="5">
    <source>
        <dbReference type="EMBL" id="RMB64183.1"/>
    </source>
</evidence>
<dbReference type="InterPro" id="IPR042097">
    <property type="entry name" value="Aminopeptidase_N-like_N_sf"/>
</dbReference>
<evidence type="ECO:0000259" key="4">
    <source>
        <dbReference type="Pfam" id="PF01433"/>
    </source>
</evidence>
<name>A0A3M0GR52_9FLAO</name>
<feature type="binding site" evidence="2">
    <location>
        <position position="360"/>
    </location>
    <ligand>
        <name>Zn(2+)</name>
        <dbReference type="ChEBI" id="CHEBI:29105"/>
        <note>catalytic</note>
    </ligand>
</feature>
<keyword evidence="6" id="KW-1185">Reference proteome</keyword>
<comment type="caution">
    <text evidence="5">The sequence shown here is derived from an EMBL/GenBank/DDBJ whole genome shotgun (WGS) entry which is preliminary data.</text>
</comment>
<dbReference type="GO" id="GO:0008270">
    <property type="term" value="F:zinc ion binding"/>
    <property type="evidence" value="ECO:0007669"/>
    <property type="project" value="InterPro"/>
</dbReference>
<dbReference type="EMBL" id="REFV01000001">
    <property type="protein sequence ID" value="RMB64183.1"/>
    <property type="molecule type" value="Genomic_DNA"/>
</dbReference>
<dbReference type="SUPFAM" id="SSF63737">
    <property type="entry name" value="Leukotriene A4 hydrolase N-terminal domain"/>
    <property type="match status" value="1"/>
</dbReference>
<reference evidence="5 6" key="1">
    <citation type="submission" date="2018-10" db="EMBL/GenBank/DDBJ databases">
        <title>Dokdonia luteus sp. nov., isolated from sea water.</title>
        <authorList>
            <person name="Zhou L.Y."/>
            <person name="Du Z.J."/>
        </authorList>
    </citation>
    <scope>NUCLEOTIDE SEQUENCE [LARGE SCALE GENOMIC DNA]</scope>
    <source>
        <strain evidence="5 6">SH27</strain>
    </source>
</reference>
<feature type="domain" description="Peptidase M1 membrane alanine aminopeptidase" evidence="4">
    <location>
        <begin position="271"/>
        <end position="472"/>
    </location>
</feature>
<dbReference type="CDD" id="cd09603">
    <property type="entry name" value="M1_APN_like"/>
    <property type="match status" value="1"/>
</dbReference>
<evidence type="ECO:0000313" key="6">
    <source>
        <dbReference type="Proteomes" id="UP000281985"/>
    </source>
</evidence>
<sequence>MRNISIRPITLPLSVLLLFISLISCAQNTTRQDTLRGSITPQRAWWDLVHYDLSVEVLPASKTIIGTNVMTYRVLEEGASELQIDLQAPMELTTVMQDGTPLEVRSEGSAHFIEMETPQNKGDLKSITLGFEGKPRIAKNAPWDGGWTWTTDSNGKHFIATANQGIGASVWWPNRDHPADEVDSLDMHVTVPKELVDVSNGRLVGIDSTATTKTYHWTVKNPINNYGVNINVGDYVRFGETYDGEKGKLDMEYWVLREDEAKAREQFKQAPMMMKAFEHWFGPYPFYEDSFKLVQVPYLGMEHQSSVTYGNKYKNGYLGRDLSGTGWGLKFDFIIIHEAGHEWFANNITNKDVADMWVHEGFTAYSENLYLDYHFGKEASRAYVLGTRKNVRNDDPIIGKYGVNQEGSGDMYYKGANILHMIRTMAQDDELWRETLRGLNQKFYHQTVTSKQVEEYISRKLNLELAPFFDQYLRTTKIPILEYAFDKREMKYRFGNVVPNFSMPLWVTIGEEKQWITPTTAWQTIKVDRKAKTLEVAEDFYIQTRKQ</sequence>
<feature type="binding site" evidence="2">
    <location>
        <position position="341"/>
    </location>
    <ligand>
        <name>Zn(2+)</name>
        <dbReference type="ChEBI" id="CHEBI:29105"/>
        <note>catalytic</note>
    </ligand>
</feature>
<organism evidence="5 6">
    <name type="scientific">Dokdonia sinensis</name>
    <dbReference type="NCBI Taxonomy" id="2479847"/>
    <lineage>
        <taxon>Bacteria</taxon>
        <taxon>Pseudomonadati</taxon>
        <taxon>Bacteroidota</taxon>
        <taxon>Flavobacteriia</taxon>
        <taxon>Flavobacteriales</taxon>
        <taxon>Flavobacteriaceae</taxon>
        <taxon>Dokdonia</taxon>
    </lineage>
</organism>
<dbReference type="PROSITE" id="PS51257">
    <property type="entry name" value="PROKAR_LIPOPROTEIN"/>
    <property type="match status" value="1"/>
</dbReference>
<dbReference type="Gene3D" id="2.60.40.1730">
    <property type="entry name" value="tricorn interacting facor f3 domain"/>
    <property type="match status" value="1"/>
</dbReference>
<feature type="active site" description="Proton acceptor" evidence="1">
    <location>
        <position position="338"/>
    </location>
</feature>
<dbReference type="InterPro" id="IPR027268">
    <property type="entry name" value="Peptidase_M4/M1_CTD_sf"/>
</dbReference>
<evidence type="ECO:0000256" key="1">
    <source>
        <dbReference type="PIRSR" id="PIRSR634015-1"/>
    </source>
</evidence>
<feature type="chain" id="PRO_5018119828" evidence="3">
    <location>
        <begin position="27"/>
        <end position="547"/>
    </location>
</feature>
<keyword evidence="2" id="KW-0479">Metal-binding</keyword>
<dbReference type="Gene3D" id="1.10.390.10">
    <property type="entry name" value="Neutral Protease Domain 2"/>
    <property type="match status" value="1"/>
</dbReference>
<evidence type="ECO:0000256" key="2">
    <source>
        <dbReference type="PIRSR" id="PIRSR634015-3"/>
    </source>
</evidence>
<keyword evidence="2" id="KW-0862">Zinc</keyword>
<feature type="binding site" evidence="2">
    <location>
        <position position="337"/>
    </location>
    <ligand>
        <name>Zn(2+)</name>
        <dbReference type="ChEBI" id="CHEBI:29105"/>
        <note>catalytic</note>
    </ligand>
</feature>
<dbReference type="InterPro" id="IPR034015">
    <property type="entry name" value="M1_LTA4H"/>
</dbReference>
<dbReference type="PANTHER" id="PTHR45726:SF3">
    <property type="entry name" value="LEUKOTRIENE A-4 HYDROLASE"/>
    <property type="match status" value="1"/>
</dbReference>
<proteinExistence type="predicted"/>
<comment type="cofactor">
    <cofactor evidence="2">
        <name>Zn(2+)</name>
        <dbReference type="ChEBI" id="CHEBI:29105"/>
    </cofactor>
    <text evidence="2">Binds 1 zinc ion per subunit.</text>
</comment>
<dbReference type="Pfam" id="PF01433">
    <property type="entry name" value="Peptidase_M1"/>
    <property type="match status" value="1"/>
</dbReference>
<feature type="signal peptide" evidence="3">
    <location>
        <begin position="1"/>
        <end position="26"/>
    </location>
</feature>
<accession>A0A3M0GR52</accession>
<dbReference type="SUPFAM" id="SSF55486">
    <property type="entry name" value="Metalloproteases ('zincins'), catalytic domain"/>
    <property type="match status" value="1"/>
</dbReference>
<dbReference type="AlphaFoldDB" id="A0A3M0GR52"/>
<gene>
    <name evidence="5" type="ORF">EAX61_00305</name>
</gene>
<dbReference type="OrthoDB" id="100605at2"/>
<evidence type="ECO:0000256" key="3">
    <source>
        <dbReference type="SAM" id="SignalP"/>
    </source>
</evidence>
<dbReference type="RefSeq" id="WP_121915979.1">
    <property type="nucleotide sequence ID" value="NZ_REFV01000001.1"/>
</dbReference>
<protein>
    <submittedName>
        <fullName evidence="5">M1 family peptidase</fullName>
    </submittedName>
</protein>
<dbReference type="Proteomes" id="UP000281985">
    <property type="component" value="Unassembled WGS sequence"/>
</dbReference>